<evidence type="ECO:0000256" key="2">
    <source>
        <dbReference type="SAM" id="Phobius"/>
    </source>
</evidence>
<protein>
    <submittedName>
        <fullName evidence="3">Uncharacterized protein</fullName>
    </submittedName>
</protein>
<feature type="transmembrane region" description="Helical" evidence="2">
    <location>
        <begin position="24"/>
        <end position="43"/>
    </location>
</feature>
<comment type="caution">
    <text evidence="3">The sequence shown here is derived from an EMBL/GenBank/DDBJ whole genome shotgun (WGS) entry which is preliminary data.</text>
</comment>
<keyword evidence="2" id="KW-0812">Transmembrane</keyword>
<dbReference type="AlphaFoldDB" id="A0A1F7GJN6"/>
<feature type="transmembrane region" description="Helical" evidence="2">
    <location>
        <begin position="99"/>
        <end position="120"/>
    </location>
</feature>
<evidence type="ECO:0000313" key="4">
    <source>
        <dbReference type="Proteomes" id="UP000177026"/>
    </source>
</evidence>
<keyword evidence="2" id="KW-1133">Transmembrane helix</keyword>
<evidence type="ECO:0000256" key="1">
    <source>
        <dbReference type="SAM" id="MobiDB-lite"/>
    </source>
</evidence>
<feature type="transmembrane region" description="Helical" evidence="2">
    <location>
        <begin position="49"/>
        <end position="69"/>
    </location>
</feature>
<sequence length="189" mass="21955">MDNPQVILAWKAPLRPYKKRAKNVLRFYLAVALLLSLIVFFFGDRILLIPIWALLFLFYVLTITPPPTIENKITKFGIETAEITIRWESLSHFYFFQRFGFYVITLVGRAPYFFYVYLVIPNEEIKKELFTILSEHIIYQEKPQRTFTDKAIDWLSKLIPEEDVTTVPPAKPPQANPQGAPSTSQPATL</sequence>
<evidence type="ECO:0000313" key="3">
    <source>
        <dbReference type="EMBL" id="OGK19240.1"/>
    </source>
</evidence>
<keyword evidence="2" id="KW-0472">Membrane</keyword>
<proteinExistence type="predicted"/>
<gene>
    <name evidence="3" type="ORF">A2866_05770</name>
</gene>
<dbReference type="EMBL" id="MFZI01000052">
    <property type="protein sequence ID" value="OGK19240.1"/>
    <property type="molecule type" value="Genomic_DNA"/>
</dbReference>
<dbReference type="Proteomes" id="UP000177026">
    <property type="component" value="Unassembled WGS sequence"/>
</dbReference>
<organism evidence="3 4">
    <name type="scientific">Candidatus Roizmanbacteria bacterium RIFCSPHIGHO2_01_FULL_39_8</name>
    <dbReference type="NCBI Taxonomy" id="1802033"/>
    <lineage>
        <taxon>Bacteria</taxon>
        <taxon>Candidatus Roizmaniibacteriota</taxon>
    </lineage>
</organism>
<reference evidence="3 4" key="1">
    <citation type="journal article" date="2016" name="Nat. Commun.">
        <title>Thousands of microbial genomes shed light on interconnected biogeochemical processes in an aquifer system.</title>
        <authorList>
            <person name="Anantharaman K."/>
            <person name="Brown C.T."/>
            <person name="Hug L.A."/>
            <person name="Sharon I."/>
            <person name="Castelle C.J."/>
            <person name="Probst A.J."/>
            <person name="Thomas B.C."/>
            <person name="Singh A."/>
            <person name="Wilkins M.J."/>
            <person name="Karaoz U."/>
            <person name="Brodie E.L."/>
            <person name="Williams K.H."/>
            <person name="Hubbard S.S."/>
            <person name="Banfield J.F."/>
        </authorList>
    </citation>
    <scope>NUCLEOTIDE SEQUENCE [LARGE SCALE GENOMIC DNA]</scope>
</reference>
<name>A0A1F7GJN6_9BACT</name>
<feature type="compositionally biased region" description="Polar residues" evidence="1">
    <location>
        <begin position="176"/>
        <end position="189"/>
    </location>
</feature>
<accession>A0A1F7GJN6</accession>
<feature type="region of interest" description="Disordered" evidence="1">
    <location>
        <begin position="164"/>
        <end position="189"/>
    </location>
</feature>